<dbReference type="SUPFAM" id="SSF53795">
    <property type="entry name" value="PEP carboxykinase-like"/>
    <property type="match status" value="1"/>
</dbReference>
<dbReference type="Gene3D" id="3.90.228.20">
    <property type="match status" value="1"/>
</dbReference>
<organism evidence="2 3">
    <name type="scientific">Arachis hypogaea</name>
    <name type="common">Peanut</name>
    <dbReference type="NCBI Taxonomy" id="3818"/>
    <lineage>
        <taxon>Eukaryota</taxon>
        <taxon>Viridiplantae</taxon>
        <taxon>Streptophyta</taxon>
        <taxon>Embryophyta</taxon>
        <taxon>Tracheophyta</taxon>
        <taxon>Spermatophyta</taxon>
        <taxon>Magnoliopsida</taxon>
        <taxon>eudicotyledons</taxon>
        <taxon>Gunneridae</taxon>
        <taxon>Pentapetalae</taxon>
        <taxon>rosids</taxon>
        <taxon>fabids</taxon>
        <taxon>Fabales</taxon>
        <taxon>Fabaceae</taxon>
        <taxon>Papilionoideae</taxon>
        <taxon>50 kb inversion clade</taxon>
        <taxon>dalbergioids sensu lato</taxon>
        <taxon>Dalbergieae</taxon>
        <taxon>Pterocarpus clade</taxon>
        <taxon>Arachis</taxon>
    </lineage>
</organism>
<dbReference type="Gene3D" id="3.30.70.100">
    <property type="match status" value="1"/>
</dbReference>
<dbReference type="EMBL" id="SDMP01000002">
    <property type="protein sequence ID" value="RYR74350.1"/>
    <property type="molecule type" value="Genomic_DNA"/>
</dbReference>
<dbReference type="GO" id="GO:0006094">
    <property type="term" value="P:gluconeogenesis"/>
    <property type="evidence" value="ECO:0007669"/>
    <property type="project" value="InterPro"/>
</dbReference>
<comment type="caution">
    <text evidence="2">The sequence shown here is derived from an EMBL/GenBank/DDBJ whole genome shotgun (WGS) entry which is preliminary data.</text>
</comment>
<dbReference type="STRING" id="3818.A0A445EFQ7"/>
<dbReference type="PANTHER" id="PTHR30031:SF0">
    <property type="entry name" value="PHOSPHOENOLPYRUVATE CARBOXYKINASE (ATP)"/>
    <property type="match status" value="1"/>
</dbReference>
<evidence type="ECO:0000313" key="3">
    <source>
        <dbReference type="Proteomes" id="UP000289738"/>
    </source>
</evidence>
<dbReference type="Proteomes" id="UP000289738">
    <property type="component" value="Chromosome A02"/>
</dbReference>
<gene>
    <name evidence="2" type="ORF">Ahy_A02g009027</name>
</gene>
<evidence type="ECO:0000313" key="2">
    <source>
        <dbReference type="EMBL" id="RYR74350.1"/>
    </source>
</evidence>
<dbReference type="InterPro" id="IPR013035">
    <property type="entry name" value="PEP_carboxykinase_C"/>
</dbReference>
<dbReference type="Pfam" id="PF01293">
    <property type="entry name" value="PEPCK_ATP"/>
    <property type="match status" value="1"/>
</dbReference>
<dbReference type="GO" id="GO:0005524">
    <property type="term" value="F:ATP binding"/>
    <property type="evidence" value="ECO:0007669"/>
    <property type="project" value="InterPro"/>
</dbReference>
<evidence type="ECO:0000256" key="1">
    <source>
        <dbReference type="SAM" id="MobiDB-lite"/>
    </source>
</evidence>
<dbReference type="GO" id="GO:0005829">
    <property type="term" value="C:cytosol"/>
    <property type="evidence" value="ECO:0007669"/>
    <property type="project" value="TreeGrafter"/>
</dbReference>
<accession>A0A445EFQ7</accession>
<keyword evidence="3" id="KW-1185">Reference proteome</keyword>
<dbReference type="GO" id="GO:0004612">
    <property type="term" value="F:phosphoenolpyruvate carboxykinase (ATP) activity"/>
    <property type="evidence" value="ECO:0007669"/>
    <property type="project" value="InterPro"/>
</dbReference>
<protein>
    <recommendedName>
        <fullName evidence="4">HMA domain-containing protein</fullName>
    </recommendedName>
</protein>
<dbReference type="PANTHER" id="PTHR30031">
    <property type="entry name" value="PHOSPHOENOLPYRUVATE CARBOXYKINASE ATP"/>
    <property type="match status" value="1"/>
</dbReference>
<feature type="compositionally biased region" description="Basic and acidic residues" evidence="1">
    <location>
        <begin position="17"/>
        <end position="37"/>
    </location>
</feature>
<proteinExistence type="predicted"/>
<reference evidence="2 3" key="1">
    <citation type="submission" date="2019-01" db="EMBL/GenBank/DDBJ databases">
        <title>Sequencing of cultivated peanut Arachis hypogaea provides insights into genome evolution and oil improvement.</title>
        <authorList>
            <person name="Chen X."/>
        </authorList>
    </citation>
    <scope>NUCLEOTIDE SEQUENCE [LARGE SCALE GENOMIC DNA]</scope>
    <source>
        <strain evidence="3">cv. Fuhuasheng</strain>
        <tissue evidence="2">Leaves</tissue>
    </source>
</reference>
<sequence>MFVVANIAEKKEEEEEKKEKSKKEEEEKKNEEKKEEESPAEEIVLKVDMQCEACARKVAKALKGFQGHSFSSFSKRYDAAKGAEELVGVESVILLNMKCSIEDQRRCEAGAECRESNTSCSILYKPTPKDLSPWFDMDVAGTDNGIKEPTVIFSACFGAAFIMLHPTKYATMLAEKMEKHGATGWLVKTGWSGGKYGYGSRIKLSYTRKIIDAIHPRSLLNAEYKKTEIFGVEISTEVEGVTSEILDPINTSRSCNWKTICRKAKNYRHILQCHGTLTNWKIKHTSLGPSTLNQTINQCRLTLDNSDMET</sequence>
<evidence type="ECO:0008006" key="4">
    <source>
        <dbReference type="Google" id="ProtNLM"/>
    </source>
</evidence>
<dbReference type="AlphaFoldDB" id="A0A445EFQ7"/>
<name>A0A445EFQ7_ARAHY</name>
<dbReference type="InterPro" id="IPR001272">
    <property type="entry name" value="PEP_carboxykinase_ATP"/>
</dbReference>
<feature type="region of interest" description="Disordered" evidence="1">
    <location>
        <begin position="1"/>
        <end position="40"/>
    </location>
</feature>